<keyword evidence="13" id="KW-0175">Coiled coil</keyword>
<feature type="domain" description="Fucosyltransferase N-terminal" evidence="15">
    <location>
        <begin position="204"/>
        <end position="317"/>
    </location>
</feature>
<gene>
    <name evidence="16" type="ORF">OFUS_LOCUS17972</name>
</gene>
<feature type="domain" description="Fucosyltransferase C-terminal" evidence="14">
    <location>
        <begin position="343"/>
        <end position="390"/>
    </location>
</feature>
<evidence type="ECO:0000256" key="1">
    <source>
        <dbReference type="ARBA" id="ARBA00004323"/>
    </source>
</evidence>
<dbReference type="Pfam" id="PF17039">
    <property type="entry name" value="Glyco_tran_10_N"/>
    <property type="match status" value="1"/>
</dbReference>
<keyword evidence="5 12" id="KW-0808">Transferase</keyword>
<evidence type="ECO:0000256" key="6">
    <source>
        <dbReference type="ARBA" id="ARBA00022692"/>
    </source>
</evidence>
<dbReference type="PANTHER" id="PTHR48438">
    <property type="entry name" value="ALPHA-(1,3)-FUCOSYLTRANSFERASE C-RELATED"/>
    <property type="match status" value="1"/>
</dbReference>
<keyword evidence="6 12" id="KW-0812">Transmembrane</keyword>
<proteinExistence type="inferred from homology"/>
<keyword evidence="4 12" id="KW-0328">Glycosyltransferase</keyword>
<dbReference type="InterPro" id="IPR038577">
    <property type="entry name" value="GT10-like_C_sf"/>
</dbReference>
<evidence type="ECO:0000256" key="9">
    <source>
        <dbReference type="ARBA" id="ARBA00023034"/>
    </source>
</evidence>
<dbReference type="InterPro" id="IPR055270">
    <property type="entry name" value="Glyco_tran_10_C"/>
</dbReference>
<keyword evidence="17" id="KW-1185">Reference proteome</keyword>
<evidence type="ECO:0000313" key="16">
    <source>
        <dbReference type="EMBL" id="CAH1793075.1"/>
    </source>
</evidence>
<evidence type="ECO:0000256" key="4">
    <source>
        <dbReference type="ARBA" id="ARBA00022676"/>
    </source>
</evidence>
<evidence type="ECO:0000256" key="11">
    <source>
        <dbReference type="ARBA" id="ARBA00023180"/>
    </source>
</evidence>
<evidence type="ECO:0000256" key="12">
    <source>
        <dbReference type="RuleBase" id="RU003832"/>
    </source>
</evidence>
<keyword evidence="11" id="KW-0325">Glycoprotein</keyword>
<dbReference type="GO" id="GO:0008417">
    <property type="term" value="F:fucosyltransferase activity"/>
    <property type="evidence" value="ECO:0007669"/>
    <property type="project" value="InterPro"/>
</dbReference>
<comment type="caution">
    <text evidence="16">The sequence shown here is derived from an EMBL/GenBank/DDBJ whole genome shotgun (WGS) entry which is preliminary data.</text>
</comment>
<dbReference type="AlphaFoldDB" id="A0A8S4PI81"/>
<dbReference type="EMBL" id="CAIIXF020000008">
    <property type="protein sequence ID" value="CAH1793075.1"/>
    <property type="molecule type" value="Genomic_DNA"/>
</dbReference>
<evidence type="ECO:0000256" key="10">
    <source>
        <dbReference type="ARBA" id="ARBA00023136"/>
    </source>
</evidence>
<keyword evidence="7" id="KW-0735">Signal-anchor</keyword>
<evidence type="ECO:0000256" key="7">
    <source>
        <dbReference type="ARBA" id="ARBA00022968"/>
    </source>
</evidence>
<evidence type="ECO:0000256" key="13">
    <source>
        <dbReference type="SAM" id="Coils"/>
    </source>
</evidence>
<organism evidence="16 17">
    <name type="scientific">Owenia fusiformis</name>
    <name type="common">Polychaete worm</name>
    <dbReference type="NCBI Taxonomy" id="6347"/>
    <lineage>
        <taxon>Eukaryota</taxon>
        <taxon>Metazoa</taxon>
        <taxon>Spiralia</taxon>
        <taxon>Lophotrochozoa</taxon>
        <taxon>Annelida</taxon>
        <taxon>Polychaeta</taxon>
        <taxon>Sedentaria</taxon>
        <taxon>Canalipalpata</taxon>
        <taxon>Sabellida</taxon>
        <taxon>Oweniida</taxon>
        <taxon>Oweniidae</taxon>
        <taxon>Owenia</taxon>
    </lineage>
</organism>
<evidence type="ECO:0000259" key="15">
    <source>
        <dbReference type="Pfam" id="PF17039"/>
    </source>
</evidence>
<evidence type="ECO:0000256" key="2">
    <source>
        <dbReference type="ARBA" id="ARBA00004922"/>
    </source>
</evidence>
<dbReference type="Pfam" id="PF00852">
    <property type="entry name" value="Glyco_transf_10"/>
    <property type="match status" value="1"/>
</dbReference>
<keyword evidence="9 12" id="KW-0333">Golgi apparatus</keyword>
<evidence type="ECO:0000256" key="8">
    <source>
        <dbReference type="ARBA" id="ARBA00022989"/>
    </source>
</evidence>
<dbReference type="Gene3D" id="3.40.50.11660">
    <property type="entry name" value="Glycosyl transferase family 10, C-terminal domain"/>
    <property type="match status" value="1"/>
</dbReference>
<dbReference type="PANTHER" id="PTHR48438:SF1">
    <property type="entry name" value="ALPHA-(1,3)-FUCOSYLTRANSFERASE C-RELATED"/>
    <property type="match status" value="1"/>
</dbReference>
<keyword evidence="8" id="KW-1133">Transmembrane helix</keyword>
<reference evidence="16" key="1">
    <citation type="submission" date="2022-03" db="EMBL/GenBank/DDBJ databases">
        <authorList>
            <person name="Martin C."/>
        </authorList>
    </citation>
    <scope>NUCLEOTIDE SEQUENCE</scope>
</reference>
<sequence length="424" mass="49025">MKAVEDPENKLYDASNKLQNNVMEISTPPLKMQNKADKLKARTVKAVEDQKSKLYNATNKLQNNVMEISTPPTKMKNKADKRKAKIVKAVQDQKNKLYEASNKLQNNVMEINAPHIKIKMKNRNGNDKLKVTTVKAMEGPKNEIYNATNKLQKIAMKMKKKTNGKIKNNSAHNMTGSQLLNITKEAISDHNPNETVNIKNKNEEIKILIWTTYYSKILDFGEDASNCSVKLCSFHYDKSKIGIESSDAVLFHLWGSDLRTDDTIPQIRFSWQNYIFFSMENPKRDYFTKELNLTQLDSFFNLTITYKTDSDVPLWYGRYIPRSSKRTSMRNYYKENRLNETDNKDATILWIASHCNTVNDRLRFVKELQKYIAIDIFGKCGKPCKRGTKCKSFIQILFTITCSCRTLIYRVSIKSLYNCNTKSA</sequence>
<dbReference type="InterPro" id="IPR001503">
    <property type="entry name" value="Glyco_trans_10"/>
</dbReference>
<comment type="subcellular location">
    <subcellularLocation>
        <location evidence="1">Golgi apparatus membrane</location>
        <topology evidence="1">Single-pass type II membrane protein</topology>
    </subcellularLocation>
    <subcellularLocation>
        <location evidence="12">Golgi apparatus</location>
        <location evidence="12">Golgi stack membrane</location>
        <topology evidence="12">Single-pass type II membrane protein</topology>
    </subcellularLocation>
</comment>
<accession>A0A8S4PI81</accession>
<dbReference type="EC" id="2.4.1.-" evidence="12"/>
<keyword evidence="10" id="KW-0472">Membrane</keyword>
<evidence type="ECO:0000256" key="5">
    <source>
        <dbReference type="ARBA" id="ARBA00022679"/>
    </source>
</evidence>
<dbReference type="Proteomes" id="UP000749559">
    <property type="component" value="Unassembled WGS sequence"/>
</dbReference>
<protein>
    <recommendedName>
        <fullName evidence="12">Fucosyltransferase</fullName>
        <ecNumber evidence="12">2.4.1.-</ecNumber>
    </recommendedName>
</protein>
<comment type="pathway">
    <text evidence="2">Protein modification; protein glycosylation.</text>
</comment>
<dbReference type="GO" id="GO:0032580">
    <property type="term" value="C:Golgi cisterna membrane"/>
    <property type="evidence" value="ECO:0007669"/>
    <property type="project" value="UniProtKB-SubCell"/>
</dbReference>
<evidence type="ECO:0000313" key="17">
    <source>
        <dbReference type="Proteomes" id="UP000749559"/>
    </source>
</evidence>
<dbReference type="GO" id="GO:0000139">
    <property type="term" value="C:Golgi membrane"/>
    <property type="evidence" value="ECO:0007669"/>
    <property type="project" value="UniProtKB-SubCell"/>
</dbReference>
<evidence type="ECO:0000256" key="3">
    <source>
        <dbReference type="ARBA" id="ARBA00008919"/>
    </source>
</evidence>
<comment type="similarity">
    <text evidence="3 12">Belongs to the glycosyltransferase 10 family.</text>
</comment>
<dbReference type="SUPFAM" id="SSF53756">
    <property type="entry name" value="UDP-Glycosyltransferase/glycogen phosphorylase"/>
    <property type="match status" value="1"/>
</dbReference>
<feature type="coiled-coil region" evidence="13">
    <location>
        <begin position="44"/>
        <end position="107"/>
    </location>
</feature>
<dbReference type="OrthoDB" id="427096at2759"/>
<evidence type="ECO:0000259" key="14">
    <source>
        <dbReference type="Pfam" id="PF00852"/>
    </source>
</evidence>
<name>A0A8S4PI81_OWEFU</name>
<dbReference type="InterPro" id="IPR031481">
    <property type="entry name" value="Glyco_tran_10_N"/>
</dbReference>